<reference evidence="12 13" key="1">
    <citation type="submission" date="2016-07" db="EMBL/GenBank/DDBJ databases">
        <title>Draft genome of the white-rot fungus Obba rivulosa 3A-2.</title>
        <authorList>
            <consortium name="DOE Joint Genome Institute"/>
            <person name="Miettinen O."/>
            <person name="Riley R."/>
            <person name="Acob R."/>
            <person name="Barry K."/>
            <person name="Cullen D."/>
            <person name="De Vries R."/>
            <person name="Hainaut M."/>
            <person name="Hatakka A."/>
            <person name="Henrissat B."/>
            <person name="Hilden K."/>
            <person name="Kuo R."/>
            <person name="Labutti K."/>
            <person name="Lipzen A."/>
            <person name="Makela M.R."/>
            <person name="Sandor L."/>
            <person name="Spatafora J.W."/>
            <person name="Grigoriev I.V."/>
            <person name="Hibbett D.S."/>
        </authorList>
    </citation>
    <scope>NUCLEOTIDE SEQUENCE [LARGE SCALE GENOMIC DNA]</scope>
    <source>
        <strain evidence="12 13">3A-2</strain>
    </source>
</reference>
<dbReference type="PANTHER" id="PTHR10555">
    <property type="entry name" value="SORTING NEXIN"/>
    <property type="match status" value="1"/>
</dbReference>
<dbReference type="GO" id="GO:0010008">
    <property type="term" value="C:endosome membrane"/>
    <property type="evidence" value="ECO:0007669"/>
    <property type="project" value="UniProtKB-SubCell"/>
</dbReference>
<comment type="similarity">
    <text evidence="3">Belongs to the YPT35 family.</text>
</comment>
<dbReference type="InterPro" id="IPR037917">
    <property type="entry name" value="Ypt35_PX"/>
</dbReference>
<proteinExistence type="inferred from homology"/>
<dbReference type="EMBL" id="KV722608">
    <property type="protein sequence ID" value="OCH85116.1"/>
    <property type="molecule type" value="Genomic_DNA"/>
</dbReference>
<evidence type="ECO:0000256" key="8">
    <source>
        <dbReference type="ARBA" id="ARBA00033774"/>
    </source>
</evidence>
<keyword evidence="13" id="KW-1185">Reference proteome</keyword>
<dbReference type="PANTHER" id="PTHR10555:SF170">
    <property type="entry name" value="FI18122P1"/>
    <property type="match status" value="1"/>
</dbReference>
<gene>
    <name evidence="12" type="ORF">OBBRIDRAFT_798505</name>
</gene>
<comment type="function">
    <text evidence="7">Recruits the lipid transfer protein VPS13 to endosomal and vacuolar membranes.</text>
</comment>
<evidence type="ECO:0000256" key="6">
    <source>
        <dbReference type="ARBA" id="ARBA00023136"/>
    </source>
</evidence>
<keyword evidence="4" id="KW-0926">Vacuole</keyword>
<evidence type="ECO:0000259" key="11">
    <source>
        <dbReference type="PROSITE" id="PS50195"/>
    </source>
</evidence>
<dbReference type="InterPro" id="IPR001683">
    <property type="entry name" value="PX_dom"/>
</dbReference>
<evidence type="ECO:0000256" key="5">
    <source>
        <dbReference type="ARBA" id="ARBA00022753"/>
    </source>
</evidence>
<feature type="region of interest" description="Disordered" evidence="10">
    <location>
        <begin position="1"/>
        <end position="29"/>
    </location>
</feature>
<evidence type="ECO:0000313" key="13">
    <source>
        <dbReference type="Proteomes" id="UP000250043"/>
    </source>
</evidence>
<evidence type="ECO:0000256" key="4">
    <source>
        <dbReference type="ARBA" id="ARBA00022554"/>
    </source>
</evidence>
<keyword evidence="6" id="KW-0472">Membrane</keyword>
<dbReference type="InterPro" id="IPR036871">
    <property type="entry name" value="PX_dom_sf"/>
</dbReference>
<name>A0A8E2AII8_9APHY</name>
<evidence type="ECO:0000313" key="12">
    <source>
        <dbReference type="EMBL" id="OCH85116.1"/>
    </source>
</evidence>
<keyword evidence="5" id="KW-0967">Endosome</keyword>
<sequence length="211" mass="23511">MDSLDPHSPQPSHSAQASSSSASTASSQHPFENAKGLLVVIQDSIDVEEEARLYEELCETPTDTNYTPPDSPPLSPKHEPSVYSRDIWLGDNCGASRAFARSVEVGGWTSVGDKLGGAYIVYDCVIRTKEGTAIHAHKRYSSFVQLYDTLRASLPESQRHFVPQLPPKFPLAKYRPSFLDHRRRLLQHWLSAVLLHPDIGGCQAVREWVMD</sequence>
<dbReference type="AlphaFoldDB" id="A0A8E2AII8"/>
<dbReference type="GO" id="GO:0032266">
    <property type="term" value="F:phosphatidylinositol-3-phosphate binding"/>
    <property type="evidence" value="ECO:0007669"/>
    <property type="project" value="InterPro"/>
</dbReference>
<accession>A0A8E2AII8</accession>
<dbReference type="Pfam" id="PF00787">
    <property type="entry name" value="PX"/>
    <property type="match status" value="1"/>
</dbReference>
<dbReference type="OrthoDB" id="10254720at2759"/>
<evidence type="ECO:0000256" key="7">
    <source>
        <dbReference type="ARBA" id="ARBA00033728"/>
    </source>
</evidence>
<protein>
    <recommendedName>
        <fullName evidence="8">Endosomal/vacuolar adapter protein YPT35</fullName>
    </recommendedName>
    <alternativeName>
        <fullName evidence="9">PX domain-containing protein YPT35</fullName>
    </alternativeName>
</protein>
<evidence type="ECO:0000256" key="2">
    <source>
        <dbReference type="ARBA" id="ARBA00004177"/>
    </source>
</evidence>
<dbReference type="Gene3D" id="3.30.1520.10">
    <property type="entry name" value="Phox-like domain"/>
    <property type="match status" value="1"/>
</dbReference>
<feature type="region of interest" description="Disordered" evidence="10">
    <location>
        <begin position="59"/>
        <end position="80"/>
    </location>
</feature>
<comment type="subcellular location">
    <subcellularLocation>
        <location evidence="2">Endosome</location>
    </subcellularLocation>
    <subcellularLocation>
        <location evidence="1">Vacuole membrane</location>
        <topology evidence="1">Peripheral membrane protein</topology>
    </subcellularLocation>
</comment>
<dbReference type="PROSITE" id="PS50195">
    <property type="entry name" value="PX"/>
    <property type="match status" value="1"/>
</dbReference>
<evidence type="ECO:0000256" key="9">
    <source>
        <dbReference type="ARBA" id="ARBA00033785"/>
    </source>
</evidence>
<feature type="domain" description="PX" evidence="11">
    <location>
        <begin position="100"/>
        <end position="211"/>
    </location>
</feature>
<dbReference type="CDD" id="cd07280">
    <property type="entry name" value="PX_YPT35"/>
    <property type="match status" value="1"/>
</dbReference>
<organism evidence="12 13">
    <name type="scientific">Obba rivulosa</name>
    <dbReference type="NCBI Taxonomy" id="1052685"/>
    <lineage>
        <taxon>Eukaryota</taxon>
        <taxon>Fungi</taxon>
        <taxon>Dikarya</taxon>
        <taxon>Basidiomycota</taxon>
        <taxon>Agaricomycotina</taxon>
        <taxon>Agaricomycetes</taxon>
        <taxon>Polyporales</taxon>
        <taxon>Gelatoporiaceae</taxon>
        <taxon>Obba</taxon>
    </lineage>
</organism>
<evidence type="ECO:0000256" key="3">
    <source>
        <dbReference type="ARBA" id="ARBA00007426"/>
    </source>
</evidence>
<dbReference type="GO" id="GO:0005774">
    <property type="term" value="C:vacuolar membrane"/>
    <property type="evidence" value="ECO:0007669"/>
    <property type="project" value="UniProtKB-SubCell"/>
</dbReference>
<dbReference type="SUPFAM" id="SSF64268">
    <property type="entry name" value="PX domain"/>
    <property type="match status" value="1"/>
</dbReference>
<evidence type="ECO:0000256" key="1">
    <source>
        <dbReference type="ARBA" id="ARBA00004148"/>
    </source>
</evidence>
<dbReference type="Proteomes" id="UP000250043">
    <property type="component" value="Unassembled WGS sequence"/>
</dbReference>
<evidence type="ECO:0000256" key="10">
    <source>
        <dbReference type="SAM" id="MobiDB-lite"/>
    </source>
</evidence>